<protein>
    <submittedName>
        <fullName evidence="3 4">Uncharacterized protein LOC106162439</fullName>
    </submittedName>
</protein>
<keyword evidence="2" id="KW-1185">Reference proteome</keyword>
<dbReference type="KEGG" id="lak:106162439"/>
<reference evidence="3 4" key="1">
    <citation type="submission" date="2025-04" db="UniProtKB">
        <authorList>
            <consortium name="RefSeq"/>
        </authorList>
    </citation>
    <scope>IDENTIFICATION</scope>
    <source>
        <tissue evidence="3 4">Gonads</tissue>
    </source>
</reference>
<accession>A0A1S3IAJ6</accession>
<evidence type="ECO:0000256" key="1">
    <source>
        <dbReference type="SAM" id="SignalP"/>
    </source>
</evidence>
<evidence type="ECO:0000313" key="4">
    <source>
        <dbReference type="RefSeq" id="XP_013395189.1"/>
    </source>
</evidence>
<evidence type="ECO:0000313" key="2">
    <source>
        <dbReference type="Proteomes" id="UP000085678"/>
    </source>
</evidence>
<organism evidence="2 3">
    <name type="scientific">Lingula anatina</name>
    <name type="common">Brachiopod</name>
    <name type="synonym">Lingula unguis</name>
    <dbReference type="NCBI Taxonomy" id="7574"/>
    <lineage>
        <taxon>Eukaryota</taxon>
        <taxon>Metazoa</taxon>
        <taxon>Spiralia</taxon>
        <taxon>Lophotrochozoa</taxon>
        <taxon>Brachiopoda</taxon>
        <taxon>Linguliformea</taxon>
        <taxon>Lingulata</taxon>
        <taxon>Lingulida</taxon>
        <taxon>Linguloidea</taxon>
        <taxon>Lingulidae</taxon>
        <taxon>Lingula</taxon>
    </lineage>
</organism>
<proteinExistence type="predicted"/>
<feature type="chain" id="PRO_5014545820" evidence="1">
    <location>
        <begin position="30"/>
        <end position="137"/>
    </location>
</feature>
<dbReference type="Proteomes" id="UP000085678">
    <property type="component" value="Unplaced"/>
</dbReference>
<dbReference type="AlphaFoldDB" id="A0A1S3IAJ6"/>
<name>A0A1S3IAJ6_LINAN</name>
<dbReference type="RefSeq" id="XP_013395188.1">
    <property type="nucleotide sequence ID" value="XM_013539734.1"/>
</dbReference>
<feature type="signal peptide" evidence="1">
    <location>
        <begin position="1"/>
        <end position="29"/>
    </location>
</feature>
<gene>
    <name evidence="3 4" type="primary">LOC106162439</name>
</gene>
<evidence type="ECO:0000313" key="3">
    <source>
        <dbReference type="RefSeq" id="XP_013395188.1"/>
    </source>
</evidence>
<dbReference type="GeneID" id="106162439"/>
<dbReference type="RefSeq" id="XP_013395189.1">
    <property type="nucleotide sequence ID" value="XM_013539735.1"/>
</dbReference>
<sequence length="137" mass="15641">MPAKMSQIVPWILAAVWTTLLLSKHQTQAVLLPTDGLEVDEWPLVPEGEKRLFLHGGKRLYESNGDDKRLFLHGSGKRVDPDSFFSLVMSNRPKEGVVKALDGDSRERNLEWLHGRALPTHARLIKREFLHGRLGRR</sequence>
<keyword evidence="1" id="KW-0732">Signal</keyword>